<evidence type="ECO:0008006" key="7">
    <source>
        <dbReference type="Google" id="ProtNLM"/>
    </source>
</evidence>
<feature type="transmembrane region" description="Helical" evidence="4">
    <location>
        <begin position="154"/>
        <end position="179"/>
    </location>
</feature>
<name>A0A934TGA2_9RHOB</name>
<organism evidence="5 6">
    <name type="scientific">Rhodobaculum claviforme</name>
    <dbReference type="NCBI Taxonomy" id="1549854"/>
    <lineage>
        <taxon>Bacteria</taxon>
        <taxon>Pseudomonadati</taxon>
        <taxon>Pseudomonadota</taxon>
        <taxon>Alphaproteobacteria</taxon>
        <taxon>Rhodobacterales</taxon>
        <taxon>Paracoccaceae</taxon>
        <taxon>Rhodobaculum</taxon>
    </lineage>
</organism>
<dbReference type="InterPro" id="IPR011701">
    <property type="entry name" value="MFS"/>
</dbReference>
<evidence type="ECO:0000313" key="6">
    <source>
        <dbReference type="Proteomes" id="UP000706333"/>
    </source>
</evidence>
<reference evidence="5" key="1">
    <citation type="submission" date="2017-05" db="EMBL/GenBank/DDBJ databases">
        <authorList>
            <person name="Imhoff J.F."/>
            <person name="Rahn T."/>
            <person name="Kuenzel S."/>
            <person name="Neulinger S.C."/>
        </authorList>
    </citation>
    <scope>NUCLEOTIDE SEQUENCE</scope>
    <source>
        <strain evidence="5">LMG 28126</strain>
    </source>
</reference>
<dbReference type="InterPro" id="IPR036259">
    <property type="entry name" value="MFS_trans_sf"/>
</dbReference>
<dbReference type="PANTHER" id="PTHR23527:SF1">
    <property type="entry name" value="BLL3282 PROTEIN"/>
    <property type="match status" value="1"/>
</dbReference>
<evidence type="ECO:0000313" key="5">
    <source>
        <dbReference type="EMBL" id="MBK5925825.1"/>
    </source>
</evidence>
<dbReference type="InterPro" id="IPR052952">
    <property type="entry name" value="MFS-Transporter"/>
</dbReference>
<keyword evidence="1 4" id="KW-0812">Transmembrane</keyword>
<protein>
    <recommendedName>
        <fullName evidence="7">MFS transporter</fullName>
    </recommendedName>
</protein>
<evidence type="ECO:0000256" key="2">
    <source>
        <dbReference type="ARBA" id="ARBA00022989"/>
    </source>
</evidence>
<reference evidence="5" key="2">
    <citation type="journal article" date="2020" name="Microorganisms">
        <title>Osmotic Adaptation and Compatible Solute Biosynthesis of Phototrophic Bacteria as Revealed from Genome Analyses.</title>
        <authorList>
            <person name="Imhoff J.F."/>
            <person name="Rahn T."/>
            <person name="Kunzel S."/>
            <person name="Keller A."/>
            <person name="Neulinger S.C."/>
        </authorList>
    </citation>
    <scope>NUCLEOTIDE SEQUENCE</scope>
    <source>
        <strain evidence="5">LMG 28126</strain>
    </source>
</reference>
<evidence type="ECO:0000256" key="3">
    <source>
        <dbReference type="ARBA" id="ARBA00023136"/>
    </source>
</evidence>
<evidence type="ECO:0000256" key="1">
    <source>
        <dbReference type="ARBA" id="ARBA00022692"/>
    </source>
</evidence>
<accession>A0A934TGA2</accession>
<dbReference type="Pfam" id="PF07690">
    <property type="entry name" value="MFS_1"/>
    <property type="match status" value="1"/>
</dbReference>
<feature type="transmembrane region" description="Helical" evidence="4">
    <location>
        <begin position="48"/>
        <end position="69"/>
    </location>
</feature>
<dbReference type="RefSeq" id="WP_201155360.1">
    <property type="nucleotide sequence ID" value="NZ_NHSD01000028.1"/>
</dbReference>
<sequence length="258" mass="25986">MILRSETSRVLSATVLVQALNTWAMLAIAAMAPLVAEGLAVAAVLVGYQISVMYLCAALTSVPAGGWVARLGPTRVSQLSLVAGALGLGLAATGSLVAVLAASVCIGVGYGMVNPASSLLLFARTTARDRSLVFSIKQTGVPLGGMLAGLVTPAAALAFGWQAALGGLVPLLLGAALVLQRPRRDWDRGTGTGAGPAPSAAEGAREVWCNPALRRLCTVSFLFAGVQVCLVGFLVAFAMADLGFGAVLAGALLATVQA</sequence>
<evidence type="ECO:0000256" key="4">
    <source>
        <dbReference type="SAM" id="Phobius"/>
    </source>
</evidence>
<dbReference type="SUPFAM" id="SSF103473">
    <property type="entry name" value="MFS general substrate transporter"/>
    <property type="match status" value="1"/>
</dbReference>
<keyword evidence="3 4" id="KW-0472">Membrane</keyword>
<keyword evidence="2 4" id="KW-1133">Transmembrane helix</keyword>
<dbReference type="Gene3D" id="1.20.1250.20">
    <property type="entry name" value="MFS general substrate transporter like domains"/>
    <property type="match status" value="1"/>
</dbReference>
<feature type="transmembrane region" description="Helical" evidence="4">
    <location>
        <begin position="81"/>
        <end position="110"/>
    </location>
</feature>
<feature type="non-terminal residue" evidence="5">
    <location>
        <position position="258"/>
    </location>
</feature>
<dbReference type="PANTHER" id="PTHR23527">
    <property type="entry name" value="BLL3282 PROTEIN"/>
    <property type="match status" value="1"/>
</dbReference>
<dbReference type="EMBL" id="NHSD01000028">
    <property type="protein sequence ID" value="MBK5925825.1"/>
    <property type="molecule type" value="Genomic_DNA"/>
</dbReference>
<feature type="transmembrane region" description="Helical" evidence="4">
    <location>
        <begin position="221"/>
        <end position="254"/>
    </location>
</feature>
<gene>
    <name evidence="5" type="ORF">CCR87_00380</name>
</gene>
<dbReference type="Proteomes" id="UP000706333">
    <property type="component" value="Unassembled WGS sequence"/>
</dbReference>
<comment type="caution">
    <text evidence="5">The sequence shown here is derived from an EMBL/GenBank/DDBJ whole genome shotgun (WGS) entry which is preliminary data.</text>
</comment>
<dbReference type="GO" id="GO:0022857">
    <property type="term" value="F:transmembrane transporter activity"/>
    <property type="evidence" value="ECO:0007669"/>
    <property type="project" value="InterPro"/>
</dbReference>
<dbReference type="AlphaFoldDB" id="A0A934TGA2"/>
<keyword evidence="6" id="KW-1185">Reference proteome</keyword>
<proteinExistence type="predicted"/>